<feature type="region of interest" description="Disordered" evidence="4">
    <location>
        <begin position="170"/>
        <end position="206"/>
    </location>
</feature>
<organism evidence="6 7">
    <name type="scientific">Methylogaea oryzae</name>
    <dbReference type="NCBI Taxonomy" id="1295382"/>
    <lineage>
        <taxon>Bacteria</taxon>
        <taxon>Pseudomonadati</taxon>
        <taxon>Pseudomonadota</taxon>
        <taxon>Gammaproteobacteria</taxon>
        <taxon>Methylococcales</taxon>
        <taxon>Methylococcaceae</taxon>
        <taxon>Methylogaea</taxon>
    </lineage>
</organism>
<evidence type="ECO:0000313" key="6">
    <source>
        <dbReference type="EMBL" id="BBL70032.1"/>
    </source>
</evidence>
<dbReference type="Pfam" id="PF00072">
    <property type="entry name" value="Response_reg"/>
    <property type="match status" value="1"/>
</dbReference>
<dbReference type="InterPro" id="IPR050595">
    <property type="entry name" value="Bact_response_regulator"/>
</dbReference>
<dbReference type="GO" id="GO:0000160">
    <property type="term" value="P:phosphorelay signal transduction system"/>
    <property type="evidence" value="ECO:0007669"/>
    <property type="project" value="UniProtKB-KW"/>
</dbReference>
<evidence type="ECO:0000256" key="3">
    <source>
        <dbReference type="PROSITE-ProRule" id="PRU00169"/>
    </source>
</evidence>
<gene>
    <name evidence="6" type="ORF">MoryE10_06380</name>
</gene>
<protein>
    <recommendedName>
        <fullName evidence="5">Response regulatory domain-containing protein</fullName>
    </recommendedName>
</protein>
<dbReference type="InterPro" id="IPR001789">
    <property type="entry name" value="Sig_transdc_resp-reg_receiver"/>
</dbReference>
<sequence length="328" mass="35604">MAVYSSSVSTVLVASDNVHDAALAKKLLDVDFGKVLLSIDPVRMTEDFDHRKPDVLVLAFRALEKSVRHYLELLHLGGAVQSQPHRTVVLCGKEEVPQAYELCRDGVFNDYVLFWPMADDALRLPMAAHNALRSLAAVRAGWPAAQDLAVHNHRLARQLELLLHPPGEAGREAGAAVEPAGGGGVAVDESGAGGEGRSPESPAKRQPATILVVDDDEFQHKIVSTILKDDNYRLVFATGGVDALNLLRKVRPDLILMDVMMPDMDGLAVTRQIRAASRFSGIPIVIITGKREKNIVIDSLKAGATGFVVKPFDRDTLRNKVAQVLHLA</sequence>
<dbReference type="PANTHER" id="PTHR44591:SF14">
    <property type="entry name" value="PROTEIN PILG"/>
    <property type="match status" value="1"/>
</dbReference>
<dbReference type="SMART" id="SM00448">
    <property type="entry name" value="REC"/>
    <property type="match status" value="1"/>
</dbReference>
<dbReference type="AlphaFoldDB" id="A0A8D4VNZ9"/>
<evidence type="ECO:0000256" key="1">
    <source>
        <dbReference type="ARBA" id="ARBA00022553"/>
    </source>
</evidence>
<dbReference type="Proteomes" id="UP000824988">
    <property type="component" value="Chromosome"/>
</dbReference>
<evidence type="ECO:0000256" key="2">
    <source>
        <dbReference type="ARBA" id="ARBA00023012"/>
    </source>
</evidence>
<dbReference type="PROSITE" id="PS50110">
    <property type="entry name" value="RESPONSE_REGULATORY"/>
    <property type="match status" value="1"/>
</dbReference>
<dbReference type="KEGG" id="moz:MoryE10_06380"/>
<proteinExistence type="predicted"/>
<dbReference type="RefSeq" id="WP_221048185.1">
    <property type="nucleotide sequence ID" value="NZ_AP019782.1"/>
</dbReference>
<evidence type="ECO:0000313" key="7">
    <source>
        <dbReference type="Proteomes" id="UP000824988"/>
    </source>
</evidence>
<feature type="compositionally biased region" description="Low complexity" evidence="4">
    <location>
        <begin position="170"/>
        <end position="179"/>
    </location>
</feature>
<keyword evidence="2" id="KW-0902">Two-component regulatory system</keyword>
<feature type="compositionally biased region" description="Gly residues" evidence="4">
    <location>
        <begin position="180"/>
        <end position="196"/>
    </location>
</feature>
<name>A0A8D4VNZ9_9GAMM</name>
<dbReference type="EMBL" id="AP019782">
    <property type="protein sequence ID" value="BBL70032.1"/>
    <property type="molecule type" value="Genomic_DNA"/>
</dbReference>
<accession>A0A8D4VNZ9</accession>
<feature type="modified residue" description="4-aspartylphosphate" evidence="3">
    <location>
        <position position="258"/>
    </location>
</feature>
<keyword evidence="1 3" id="KW-0597">Phosphoprotein</keyword>
<feature type="domain" description="Response regulatory" evidence="5">
    <location>
        <begin position="209"/>
        <end position="325"/>
    </location>
</feature>
<evidence type="ECO:0000259" key="5">
    <source>
        <dbReference type="PROSITE" id="PS50110"/>
    </source>
</evidence>
<evidence type="ECO:0000256" key="4">
    <source>
        <dbReference type="SAM" id="MobiDB-lite"/>
    </source>
</evidence>
<keyword evidence="7" id="KW-1185">Reference proteome</keyword>
<reference evidence="6" key="1">
    <citation type="submission" date="2019-06" db="EMBL/GenBank/DDBJ databases">
        <title>Complete genome sequence of Methylogaea oryzae strain JCM16910.</title>
        <authorList>
            <person name="Asakawa S."/>
        </authorList>
    </citation>
    <scope>NUCLEOTIDE SEQUENCE</scope>
    <source>
        <strain evidence="6">E10</strain>
    </source>
</reference>
<dbReference type="PANTHER" id="PTHR44591">
    <property type="entry name" value="STRESS RESPONSE REGULATOR PROTEIN 1"/>
    <property type="match status" value="1"/>
</dbReference>